<evidence type="ECO:0000256" key="1">
    <source>
        <dbReference type="SAM" id="MobiDB-lite"/>
    </source>
</evidence>
<protein>
    <submittedName>
        <fullName evidence="3">Uncharacterized protein</fullName>
    </submittedName>
</protein>
<keyword evidence="4" id="KW-1185">Reference proteome</keyword>
<name>A0A0L7LHL8_OPEBR</name>
<dbReference type="Proteomes" id="UP000037510">
    <property type="component" value="Unassembled WGS sequence"/>
</dbReference>
<reference evidence="3 4" key="1">
    <citation type="journal article" date="2015" name="Genome Biol. Evol.">
        <title>The genome of winter moth (Operophtera brumata) provides a genomic perspective on sexual dimorphism and phenology.</title>
        <authorList>
            <person name="Derks M.F."/>
            <person name="Smit S."/>
            <person name="Salis L."/>
            <person name="Schijlen E."/>
            <person name="Bossers A."/>
            <person name="Mateman C."/>
            <person name="Pijl A.S."/>
            <person name="de Ridder D."/>
            <person name="Groenen M.A."/>
            <person name="Visser M.E."/>
            <person name="Megens H.J."/>
        </authorList>
    </citation>
    <scope>NUCLEOTIDE SEQUENCE [LARGE SCALE GENOMIC DNA]</scope>
    <source>
        <strain evidence="3">WM2013NL</strain>
        <tissue evidence="3">Head and thorax</tissue>
    </source>
</reference>
<dbReference type="AlphaFoldDB" id="A0A0L7LHL8"/>
<proteinExistence type="predicted"/>
<organism evidence="3 4">
    <name type="scientific">Operophtera brumata</name>
    <name type="common">Winter moth</name>
    <name type="synonym">Phalaena brumata</name>
    <dbReference type="NCBI Taxonomy" id="104452"/>
    <lineage>
        <taxon>Eukaryota</taxon>
        <taxon>Metazoa</taxon>
        <taxon>Ecdysozoa</taxon>
        <taxon>Arthropoda</taxon>
        <taxon>Hexapoda</taxon>
        <taxon>Insecta</taxon>
        <taxon>Pterygota</taxon>
        <taxon>Neoptera</taxon>
        <taxon>Endopterygota</taxon>
        <taxon>Lepidoptera</taxon>
        <taxon>Glossata</taxon>
        <taxon>Ditrysia</taxon>
        <taxon>Geometroidea</taxon>
        <taxon>Geometridae</taxon>
        <taxon>Larentiinae</taxon>
        <taxon>Operophtera</taxon>
    </lineage>
</organism>
<keyword evidence="2" id="KW-0732">Signal</keyword>
<evidence type="ECO:0000313" key="4">
    <source>
        <dbReference type="Proteomes" id="UP000037510"/>
    </source>
</evidence>
<feature type="compositionally biased region" description="Basic residues" evidence="1">
    <location>
        <begin position="237"/>
        <end position="249"/>
    </location>
</feature>
<evidence type="ECO:0000256" key="2">
    <source>
        <dbReference type="SAM" id="SignalP"/>
    </source>
</evidence>
<evidence type="ECO:0000313" key="3">
    <source>
        <dbReference type="EMBL" id="KOB74947.1"/>
    </source>
</evidence>
<feature type="signal peptide" evidence="2">
    <location>
        <begin position="1"/>
        <end position="21"/>
    </location>
</feature>
<dbReference type="EMBL" id="JTDY01001078">
    <property type="protein sequence ID" value="KOB74947.1"/>
    <property type="molecule type" value="Genomic_DNA"/>
</dbReference>
<accession>A0A0L7LHL8</accession>
<feature type="region of interest" description="Disordered" evidence="1">
    <location>
        <begin position="216"/>
        <end position="262"/>
    </location>
</feature>
<feature type="chain" id="PRO_5005573323" evidence="2">
    <location>
        <begin position="22"/>
        <end position="462"/>
    </location>
</feature>
<comment type="caution">
    <text evidence="3">The sequence shown here is derived from an EMBL/GenBank/DDBJ whole genome shotgun (WGS) entry which is preliminary data.</text>
</comment>
<gene>
    <name evidence="3" type="ORF">OBRU01_08270</name>
</gene>
<sequence>MHLLFCLLLDLDLSAFYLKESEVIIEELQDDELEYTNMPSLVNLPAQIFMSHTEPPFLYQYVGDQVRIIQVLGDDPSVAKIYKKIEKDVGNTLISDKNDTNTETVEQIVTATNLSENTIELPKDPSENTIEPTEKSETVIDKNLFNEMSVLEPVQDVKENNISDNLDKVNDLKEFKLYKEIEKIVEQEMYEPTANLNITGKELVQKPVSLEASLNENNSAESGDDEASFGTPDNSPKTKRKLPKGKYGKGKAPPPPIVDNNILPSMEDSYKDYLENDCDTTSQESLVDILNRMPNTVIKETGTFNKDFKGIQAVNPIAENKRRHKSKSPGNMSKGNITTIGRLLQLPGKFAFWNKTDDTNKSKSDVSEISDHSRRSSINEFQSCADLTKIITLETNVSQSESNDDQISFNDDFFESEAITQDIIDKSDALQKLIEAKIESHPEYKMVAVHAEIPTTSKSTDV</sequence>